<organism evidence="1 2">
    <name type="scientific">Araneus ventricosus</name>
    <name type="common">Orbweaver spider</name>
    <name type="synonym">Epeira ventricosa</name>
    <dbReference type="NCBI Taxonomy" id="182803"/>
    <lineage>
        <taxon>Eukaryota</taxon>
        <taxon>Metazoa</taxon>
        <taxon>Ecdysozoa</taxon>
        <taxon>Arthropoda</taxon>
        <taxon>Chelicerata</taxon>
        <taxon>Arachnida</taxon>
        <taxon>Araneae</taxon>
        <taxon>Araneomorphae</taxon>
        <taxon>Entelegynae</taxon>
        <taxon>Araneoidea</taxon>
        <taxon>Araneidae</taxon>
        <taxon>Araneus</taxon>
    </lineage>
</organism>
<dbReference type="AlphaFoldDB" id="A0A4Y2A6N4"/>
<evidence type="ECO:0000313" key="2">
    <source>
        <dbReference type="Proteomes" id="UP000499080"/>
    </source>
</evidence>
<dbReference type="Proteomes" id="UP000499080">
    <property type="component" value="Unassembled WGS sequence"/>
</dbReference>
<protein>
    <submittedName>
        <fullName evidence="1">Uncharacterized protein</fullName>
    </submittedName>
</protein>
<name>A0A4Y2A6N4_ARAVE</name>
<reference evidence="1 2" key="1">
    <citation type="journal article" date="2019" name="Sci. Rep.">
        <title>Orb-weaving spider Araneus ventricosus genome elucidates the spidroin gene catalogue.</title>
        <authorList>
            <person name="Kono N."/>
            <person name="Nakamura H."/>
            <person name="Ohtoshi R."/>
            <person name="Moran D.A.P."/>
            <person name="Shinohara A."/>
            <person name="Yoshida Y."/>
            <person name="Fujiwara M."/>
            <person name="Mori M."/>
            <person name="Tomita M."/>
            <person name="Arakawa K."/>
        </authorList>
    </citation>
    <scope>NUCLEOTIDE SEQUENCE [LARGE SCALE GENOMIC DNA]</scope>
</reference>
<accession>A0A4Y2A6N4</accession>
<gene>
    <name evidence="1" type="ORF">AVEN_243863_1</name>
</gene>
<proteinExistence type="predicted"/>
<dbReference type="EMBL" id="BGPR01000006">
    <property type="protein sequence ID" value="GBL75089.1"/>
    <property type="molecule type" value="Genomic_DNA"/>
</dbReference>
<comment type="caution">
    <text evidence="1">The sequence shown here is derived from an EMBL/GenBank/DDBJ whole genome shotgun (WGS) entry which is preliminary data.</text>
</comment>
<keyword evidence="2" id="KW-1185">Reference proteome</keyword>
<evidence type="ECO:0000313" key="1">
    <source>
        <dbReference type="EMBL" id="GBL75089.1"/>
    </source>
</evidence>
<sequence length="146" mass="16549">MIEAELERRFQSMQKVDEIFGFLSPKQLMTLDNKTLREKATTLTNLYRDDLDKEELSVQMESFKYSVVDSKQNRSRWPSGMVSALGSKGFQVRNPILPKIRHVLGLLYFKSYVARLPAVVVRKFGEGAAQVSSSSSDRGSKLRGLS</sequence>